<protein>
    <submittedName>
        <fullName evidence="2">Uncharacterized protein</fullName>
    </submittedName>
</protein>
<keyword evidence="3" id="KW-1185">Reference proteome</keyword>
<keyword evidence="1" id="KW-0812">Transmembrane</keyword>
<dbReference type="Proteomes" id="UP000054359">
    <property type="component" value="Unassembled WGS sequence"/>
</dbReference>
<name>A0A087TVC2_STEMI</name>
<keyword evidence="1" id="KW-1133">Transmembrane helix</keyword>
<dbReference type="AlphaFoldDB" id="A0A087TVC2"/>
<dbReference type="EMBL" id="KK116908">
    <property type="protein sequence ID" value="KFM69061.1"/>
    <property type="molecule type" value="Genomic_DNA"/>
</dbReference>
<feature type="transmembrane region" description="Helical" evidence="1">
    <location>
        <begin position="6"/>
        <end position="27"/>
    </location>
</feature>
<evidence type="ECO:0000313" key="3">
    <source>
        <dbReference type="Proteomes" id="UP000054359"/>
    </source>
</evidence>
<proteinExistence type="predicted"/>
<evidence type="ECO:0000313" key="2">
    <source>
        <dbReference type="EMBL" id="KFM69061.1"/>
    </source>
</evidence>
<evidence type="ECO:0000256" key="1">
    <source>
        <dbReference type="SAM" id="Phobius"/>
    </source>
</evidence>
<sequence>MFPQSSWLLWAVLAHSALVFYYFYLYCPSIRRVPARHLVVHFSMIISFEDESKIKLTIGNFFL</sequence>
<reference evidence="2 3" key="1">
    <citation type="submission" date="2013-11" db="EMBL/GenBank/DDBJ databases">
        <title>Genome sequencing of Stegodyphus mimosarum.</title>
        <authorList>
            <person name="Bechsgaard J."/>
        </authorList>
    </citation>
    <scope>NUCLEOTIDE SEQUENCE [LARGE SCALE GENOMIC DNA]</scope>
</reference>
<organism evidence="2 3">
    <name type="scientific">Stegodyphus mimosarum</name>
    <name type="common">African social velvet spider</name>
    <dbReference type="NCBI Taxonomy" id="407821"/>
    <lineage>
        <taxon>Eukaryota</taxon>
        <taxon>Metazoa</taxon>
        <taxon>Ecdysozoa</taxon>
        <taxon>Arthropoda</taxon>
        <taxon>Chelicerata</taxon>
        <taxon>Arachnida</taxon>
        <taxon>Araneae</taxon>
        <taxon>Araneomorphae</taxon>
        <taxon>Entelegynae</taxon>
        <taxon>Eresoidea</taxon>
        <taxon>Eresidae</taxon>
        <taxon>Stegodyphus</taxon>
    </lineage>
</organism>
<feature type="non-terminal residue" evidence="2">
    <location>
        <position position="63"/>
    </location>
</feature>
<accession>A0A087TVC2</accession>
<gene>
    <name evidence="2" type="ORF">X975_20711</name>
</gene>
<keyword evidence="1" id="KW-0472">Membrane</keyword>